<dbReference type="eggNOG" id="COG0637">
    <property type="taxonomic scope" value="Bacteria"/>
</dbReference>
<accession>R2T4T0</accession>
<protein>
    <submittedName>
        <fullName evidence="1">HAD hydrolase, family IA</fullName>
    </submittedName>
</protein>
<dbReference type="AlphaFoldDB" id="R2T4T0"/>
<dbReference type="HOGENOM" id="CLU_045011_13_3_9"/>
<evidence type="ECO:0000313" key="1">
    <source>
        <dbReference type="EMBL" id="EOH95264.1"/>
    </source>
</evidence>
<dbReference type="SUPFAM" id="SSF56784">
    <property type="entry name" value="HAD-like"/>
    <property type="match status" value="1"/>
</dbReference>
<dbReference type="PANTHER" id="PTHR18901">
    <property type="entry name" value="2-DEOXYGLUCOSE-6-PHOSPHATE PHOSPHATASE 2"/>
    <property type="match status" value="1"/>
</dbReference>
<name>R2T4T0_9ENTE</name>
<dbReference type="PATRIC" id="fig|1158607.3.peg.1208"/>
<dbReference type="Gene3D" id="1.10.150.240">
    <property type="entry name" value="Putative phosphatase, domain 2"/>
    <property type="match status" value="1"/>
</dbReference>
<dbReference type="InterPro" id="IPR023198">
    <property type="entry name" value="PGP-like_dom2"/>
</dbReference>
<sequence length="224" mass="25361">MLRGIIFDFDGTMVDTESLIYEAVRDFIAEEYRLSYSKTVYQLSVGQSDELFFDNLEKIIGTEIDKKLLNQRIRMAQQTGYCNLPLRPGIESIISQAKLQDQKLAVVSNSSKEELNYFFDYQPELKNQFDKIVTIEDVSNGKPDPESYLACLSSLHLATHETIAIEDSPVGSSAAIAANLTTLIYPNEFTKNMEFPKEGKICLNILEAIKDQKQQQTVNKNAQL</sequence>
<dbReference type="InterPro" id="IPR006439">
    <property type="entry name" value="HAD-SF_hydro_IA"/>
</dbReference>
<comment type="caution">
    <text evidence="1">The sequence shown here is derived from an EMBL/GenBank/DDBJ whole genome shotgun (WGS) entry which is preliminary data.</text>
</comment>
<keyword evidence="2" id="KW-1185">Reference proteome</keyword>
<proteinExistence type="predicted"/>
<dbReference type="Proteomes" id="UP000013782">
    <property type="component" value="Unassembled WGS sequence"/>
</dbReference>
<dbReference type="PRINTS" id="PR00413">
    <property type="entry name" value="HADHALOGNASE"/>
</dbReference>
<dbReference type="NCBIfam" id="TIGR01509">
    <property type="entry name" value="HAD-SF-IA-v3"/>
    <property type="match status" value="1"/>
</dbReference>
<dbReference type="OrthoDB" id="9797743at2"/>
<dbReference type="RefSeq" id="WP_010756256.1">
    <property type="nucleotide sequence ID" value="NZ_ASWD01000002.1"/>
</dbReference>
<evidence type="ECO:0000313" key="2">
    <source>
        <dbReference type="Proteomes" id="UP000013782"/>
    </source>
</evidence>
<dbReference type="SFLD" id="SFLDG01129">
    <property type="entry name" value="C1.5:_HAD__Beta-PGM__Phosphata"/>
    <property type="match status" value="1"/>
</dbReference>
<dbReference type="InterPro" id="IPR041492">
    <property type="entry name" value="HAD_2"/>
</dbReference>
<dbReference type="STRING" id="160454.RV10_GL000543"/>
<dbReference type="InterPro" id="IPR036412">
    <property type="entry name" value="HAD-like_sf"/>
</dbReference>
<reference evidence="1 2" key="1">
    <citation type="submission" date="2013-02" db="EMBL/GenBank/DDBJ databases">
        <title>The Genome Sequence of Enterococcus pallens BAA-351.</title>
        <authorList>
            <consortium name="The Broad Institute Genome Sequencing Platform"/>
            <consortium name="The Broad Institute Genome Sequencing Center for Infectious Disease"/>
            <person name="Earl A.M."/>
            <person name="Gilmore M.S."/>
            <person name="Lebreton F."/>
            <person name="Walker B."/>
            <person name="Young S.K."/>
            <person name="Zeng Q."/>
            <person name="Gargeya S."/>
            <person name="Fitzgerald M."/>
            <person name="Haas B."/>
            <person name="Abouelleil A."/>
            <person name="Alvarado L."/>
            <person name="Arachchi H.M."/>
            <person name="Berlin A.M."/>
            <person name="Chapman S.B."/>
            <person name="Dewar J."/>
            <person name="Goldberg J."/>
            <person name="Griggs A."/>
            <person name="Gujja S."/>
            <person name="Hansen M."/>
            <person name="Howarth C."/>
            <person name="Imamovic A."/>
            <person name="Larimer J."/>
            <person name="McCowan C."/>
            <person name="Murphy C."/>
            <person name="Neiman D."/>
            <person name="Pearson M."/>
            <person name="Priest M."/>
            <person name="Roberts A."/>
            <person name="Saif S."/>
            <person name="Shea T."/>
            <person name="Sisk P."/>
            <person name="Sykes S."/>
            <person name="Wortman J."/>
            <person name="Nusbaum C."/>
            <person name="Birren B."/>
        </authorList>
    </citation>
    <scope>NUCLEOTIDE SEQUENCE [LARGE SCALE GENOMIC DNA]</scope>
    <source>
        <strain evidence="1 2">ATCC BAA-351</strain>
    </source>
</reference>
<dbReference type="GO" id="GO:0016787">
    <property type="term" value="F:hydrolase activity"/>
    <property type="evidence" value="ECO:0007669"/>
    <property type="project" value="UniProtKB-KW"/>
</dbReference>
<dbReference type="InterPro" id="IPR023214">
    <property type="entry name" value="HAD_sf"/>
</dbReference>
<dbReference type="Gene3D" id="3.40.50.1000">
    <property type="entry name" value="HAD superfamily/HAD-like"/>
    <property type="match status" value="1"/>
</dbReference>
<organism evidence="1 2">
    <name type="scientific">Enterococcus pallens ATCC BAA-351</name>
    <dbReference type="NCBI Taxonomy" id="1158607"/>
    <lineage>
        <taxon>Bacteria</taxon>
        <taxon>Bacillati</taxon>
        <taxon>Bacillota</taxon>
        <taxon>Bacilli</taxon>
        <taxon>Lactobacillales</taxon>
        <taxon>Enterococcaceae</taxon>
        <taxon>Enterococcus</taxon>
    </lineage>
</organism>
<dbReference type="EMBL" id="AJAQ01000011">
    <property type="protein sequence ID" value="EOH95264.1"/>
    <property type="molecule type" value="Genomic_DNA"/>
</dbReference>
<keyword evidence="1" id="KW-0378">Hydrolase</keyword>
<gene>
    <name evidence="1" type="ORF">UAU_01226</name>
</gene>
<dbReference type="SFLD" id="SFLDS00003">
    <property type="entry name" value="Haloacid_Dehalogenase"/>
    <property type="match status" value="1"/>
</dbReference>
<dbReference type="Pfam" id="PF13419">
    <property type="entry name" value="HAD_2"/>
    <property type="match status" value="1"/>
</dbReference>
<dbReference type="PANTHER" id="PTHR18901:SF38">
    <property type="entry name" value="PSEUDOURIDINE-5'-PHOSPHATASE"/>
    <property type="match status" value="1"/>
</dbReference>